<keyword evidence="5" id="KW-1185">Reference proteome</keyword>
<sequence>MPRPLNAIYRYCFYNCRGAFPYTNYSTGKFYITSKMMKKVRRIFDMRNILIVNFLGILINLFFVVMQLQEGFWPIEAYFQPVLTTKDKSLMLSTLQVFIGALEAHNITYMLYMGSLIGSYRHHGMIPWDDDIDIIVNSSQLHAVKKAVAPLATEFELHESSFLIGSKFFSKSGEKFAHQSFSWPYIDIFWFGENSTHIWDENPQYYIPHKKTDLFPLQKRPFEGMQVFAPCDSATILARTYKLGIDKCGSRSFSHIKELPLFSFNQKDVPCSRLASKFPFVERTISNGVMTETLKIADWTLQSVILPSKCIYDAKSQLKYVTTCSTSGAIKSNRQTVELSQPTLGDDRSVPSSNMDLHKTSKPQTDFGSASVKNVN</sequence>
<gene>
    <name evidence="4" type="ORF">OFUS_LOCUS21782</name>
</gene>
<evidence type="ECO:0000256" key="1">
    <source>
        <dbReference type="SAM" id="MobiDB-lite"/>
    </source>
</evidence>
<keyword evidence="2" id="KW-0472">Membrane</keyword>
<dbReference type="EMBL" id="CAIIXF020000010">
    <property type="protein sequence ID" value="CAH1797510.1"/>
    <property type="molecule type" value="Genomic_DNA"/>
</dbReference>
<dbReference type="Proteomes" id="UP000749559">
    <property type="component" value="Unassembled WGS sequence"/>
</dbReference>
<evidence type="ECO:0000256" key="2">
    <source>
        <dbReference type="SAM" id="Phobius"/>
    </source>
</evidence>
<dbReference type="PANTHER" id="PTHR43404:SF1">
    <property type="entry name" value="MNN4P"/>
    <property type="match status" value="1"/>
</dbReference>
<organism evidence="4 5">
    <name type="scientific">Owenia fusiformis</name>
    <name type="common">Polychaete worm</name>
    <dbReference type="NCBI Taxonomy" id="6347"/>
    <lineage>
        <taxon>Eukaryota</taxon>
        <taxon>Metazoa</taxon>
        <taxon>Spiralia</taxon>
        <taxon>Lophotrochozoa</taxon>
        <taxon>Annelida</taxon>
        <taxon>Polychaeta</taxon>
        <taxon>Sedentaria</taxon>
        <taxon>Canalipalpata</taxon>
        <taxon>Sabellida</taxon>
        <taxon>Oweniida</taxon>
        <taxon>Oweniidae</taxon>
        <taxon>Owenia</taxon>
    </lineage>
</organism>
<evidence type="ECO:0000313" key="4">
    <source>
        <dbReference type="EMBL" id="CAH1797510.1"/>
    </source>
</evidence>
<dbReference type="GO" id="GO:0009100">
    <property type="term" value="P:glycoprotein metabolic process"/>
    <property type="evidence" value="ECO:0007669"/>
    <property type="project" value="UniProtKB-ARBA"/>
</dbReference>
<keyword evidence="2" id="KW-0812">Transmembrane</keyword>
<accession>A0A8S4PU12</accession>
<dbReference type="AlphaFoldDB" id="A0A8S4PU12"/>
<feature type="domain" description="LicD/FKTN/FKRP nucleotidyltransferase" evidence="3">
    <location>
        <begin position="103"/>
        <end position="169"/>
    </location>
</feature>
<feature type="region of interest" description="Disordered" evidence="1">
    <location>
        <begin position="336"/>
        <end position="376"/>
    </location>
</feature>
<dbReference type="Pfam" id="PF04991">
    <property type="entry name" value="LicD"/>
    <property type="match status" value="1"/>
</dbReference>
<feature type="compositionally biased region" description="Polar residues" evidence="1">
    <location>
        <begin position="362"/>
        <end position="376"/>
    </location>
</feature>
<name>A0A8S4PU12_OWEFU</name>
<evidence type="ECO:0000259" key="3">
    <source>
        <dbReference type="Pfam" id="PF04991"/>
    </source>
</evidence>
<proteinExistence type="predicted"/>
<dbReference type="InterPro" id="IPR007074">
    <property type="entry name" value="LicD/FKTN/FKRP_NTP_transf"/>
</dbReference>
<dbReference type="OrthoDB" id="419198at2759"/>
<keyword evidence="2" id="KW-1133">Transmembrane helix</keyword>
<feature type="transmembrane region" description="Helical" evidence="2">
    <location>
        <begin position="48"/>
        <end position="69"/>
    </location>
</feature>
<protein>
    <recommendedName>
        <fullName evidence="3">LicD/FKTN/FKRP nucleotidyltransferase domain-containing protein</fullName>
    </recommendedName>
</protein>
<reference evidence="4" key="1">
    <citation type="submission" date="2022-03" db="EMBL/GenBank/DDBJ databases">
        <authorList>
            <person name="Martin C."/>
        </authorList>
    </citation>
    <scope>NUCLEOTIDE SEQUENCE</scope>
</reference>
<dbReference type="PANTHER" id="PTHR43404">
    <property type="entry name" value="LIPOPOLYSACCHARIDE CHOLINEPHOSPHOTRANSFERASE LICD"/>
    <property type="match status" value="1"/>
</dbReference>
<evidence type="ECO:0000313" key="5">
    <source>
        <dbReference type="Proteomes" id="UP000749559"/>
    </source>
</evidence>
<comment type="caution">
    <text evidence="4">The sequence shown here is derived from an EMBL/GenBank/DDBJ whole genome shotgun (WGS) entry which is preliminary data.</text>
</comment>
<dbReference type="InterPro" id="IPR052942">
    <property type="entry name" value="LPS_cholinephosphotransferase"/>
</dbReference>